<name>A0A0D5NIR6_9BACL</name>
<protein>
    <recommendedName>
        <fullName evidence="4">DUF4446 domain-containing protein</fullName>
    </recommendedName>
</protein>
<dbReference type="PATRIC" id="fig|1126833.4.peg.2238"/>
<organism evidence="2 3">
    <name type="scientific">Paenibacillus beijingensis</name>
    <dbReference type="NCBI Taxonomy" id="1126833"/>
    <lineage>
        <taxon>Bacteria</taxon>
        <taxon>Bacillati</taxon>
        <taxon>Bacillota</taxon>
        <taxon>Bacilli</taxon>
        <taxon>Bacillales</taxon>
        <taxon>Paenibacillaceae</taxon>
        <taxon>Paenibacillus</taxon>
    </lineage>
</organism>
<keyword evidence="1" id="KW-0812">Transmembrane</keyword>
<dbReference type="Proteomes" id="UP000032633">
    <property type="component" value="Chromosome"/>
</dbReference>
<evidence type="ECO:0000313" key="3">
    <source>
        <dbReference type="Proteomes" id="UP000032633"/>
    </source>
</evidence>
<dbReference type="AlphaFoldDB" id="A0A0D5NIR6"/>
<dbReference type="InterPro" id="IPR027981">
    <property type="entry name" value="DUF4446"/>
</dbReference>
<dbReference type="RefSeq" id="WP_045670315.1">
    <property type="nucleotide sequence ID" value="NZ_CP011058.1"/>
</dbReference>
<dbReference type="HOGENOM" id="CLU_101313_1_0_9"/>
<keyword evidence="3" id="KW-1185">Reference proteome</keyword>
<dbReference type="STRING" id="1126833.VN24_10135"/>
<evidence type="ECO:0000256" key="1">
    <source>
        <dbReference type="SAM" id="Phobius"/>
    </source>
</evidence>
<dbReference type="OrthoDB" id="5244042at2"/>
<sequence length="162" mass="17960">MNEWGSPFALGTVVLAVVVIVLVIWMAVLGRRLKKLRKQYVQFMGQSGVSNLEEVLLDLRYALDTQADKLNEFESSMGQLGKALRQVKGNVGIHRYNAFADHGSDMSFSVAIVDEAQNGVVLSGLHARDETYMYAKPLKEGASAYSLTPEEQKAINLALRRE</sequence>
<dbReference type="Pfam" id="PF14584">
    <property type="entry name" value="DUF4446"/>
    <property type="match status" value="1"/>
</dbReference>
<reference evidence="2 3" key="1">
    <citation type="journal article" date="2015" name="J. Biotechnol.">
        <title>Complete genome sequence of Paenibacillus beijingensis 7188(T) (=DSM 24997(T)), a novel rhizobacterium from jujube garden soil.</title>
        <authorList>
            <person name="Kwak Y."/>
            <person name="Shin J.H."/>
        </authorList>
    </citation>
    <scope>NUCLEOTIDE SEQUENCE [LARGE SCALE GENOMIC DNA]</scope>
    <source>
        <strain evidence="2 3">DSM 24997</strain>
    </source>
</reference>
<evidence type="ECO:0000313" key="2">
    <source>
        <dbReference type="EMBL" id="AJY74882.1"/>
    </source>
</evidence>
<dbReference type="EMBL" id="CP011058">
    <property type="protein sequence ID" value="AJY74882.1"/>
    <property type="molecule type" value="Genomic_DNA"/>
</dbReference>
<reference evidence="3" key="2">
    <citation type="submission" date="2015-03" db="EMBL/GenBank/DDBJ databases">
        <title>Genome sequence of Paenibacillus beijingensis strain DSM 24997T.</title>
        <authorList>
            <person name="Kwak Y."/>
            <person name="Shin J.-H."/>
        </authorList>
    </citation>
    <scope>NUCLEOTIDE SEQUENCE [LARGE SCALE GENOMIC DNA]</scope>
    <source>
        <strain evidence="3">DSM 24997</strain>
    </source>
</reference>
<keyword evidence="1" id="KW-1133">Transmembrane helix</keyword>
<accession>A0A0D5NIR6</accession>
<feature type="transmembrane region" description="Helical" evidence="1">
    <location>
        <begin position="6"/>
        <end position="29"/>
    </location>
</feature>
<gene>
    <name evidence="2" type="ORF">VN24_10135</name>
</gene>
<proteinExistence type="predicted"/>
<dbReference type="KEGG" id="pbj:VN24_10135"/>
<keyword evidence="1" id="KW-0472">Membrane</keyword>
<evidence type="ECO:0008006" key="4">
    <source>
        <dbReference type="Google" id="ProtNLM"/>
    </source>
</evidence>